<gene>
    <name evidence="2" type="ORF">BU24DRAFT_360180</name>
    <name evidence="1" type="ORF">BU24DRAFT_360644</name>
</gene>
<organism evidence="1 3">
    <name type="scientific">Aaosphaeria arxii CBS 175.79</name>
    <dbReference type="NCBI Taxonomy" id="1450172"/>
    <lineage>
        <taxon>Eukaryota</taxon>
        <taxon>Fungi</taxon>
        <taxon>Dikarya</taxon>
        <taxon>Ascomycota</taxon>
        <taxon>Pezizomycotina</taxon>
        <taxon>Dothideomycetes</taxon>
        <taxon>Pleosporomycetidae</taxon>
        <taxon>Pleosporales</taxon>
        <taxon>Pleosporales incertae sedis</taxon>
        <taxon>Aaosphaeria</taxon>
    </lineage>
</organism>
<keyword evidence="3" id="KW-1185">Reference proteome</keyword>
<name>A0A6A5X6A3_9PLEO</name>
<dbReference type="EMBL" id="ML978083">
    <property type="protein sequence ID" value="KAF2008560.1"/>
    <property type="molecule type" value="Genomic_DNA"/>
</dbReference>
<dbReference type="Pfam" id="PF12013">
    <property type="entry name" value="OrsD"/>
    <property type="match status" value="1"/>
</dbReference>
<evidence type="ECO:0000313" key="3">
    <source>
        <dbReference type="Proteomes" id="UP000799778"/>
    </source>
</evidence>
<evidence type="ECO:0000313" key="1">
    <source>
        <dbReference type="EMBL" id="KAF2008314.1"/>
    </source>
</evidence>
<dbReference type="InterPro" id="IPR022698">
    <property type="entry name" value="OrsD"/>
</dbReference>
<protein>
    <submittedName>
        <fullName evidence="1">Uncharacterized protein</fullName>
    </submittedName>
</protein>
<dbReference type="Proteomes" id="UP000799778">
    <property type="component" value="Unassembled WGS sequence"/>
</dbReference>
<dbReference type="AlphaFoldDB" id="A0A6A5X6A3"/>
<proteinExistence type="predicted"/>
<accession>A0A6A5X6A3</accession>
<dbReference type="GeneID" id="54281488"/>
<sequence length="368" mass="41874">MDIFAFYPQYQVLVCKRCAYAVAPKHLASHIKTKHPHEACHDAGLHPAHHRVGRLALMLAKRLQTRHDLLDPAVSKIPVPLPTERPLSDLKLYRGIQCSRCEYLLTKTKHTIVLMGKHFNQHRLLPRKPGRQSKIADIPEADKGPMFTDVYCQRFFTSGPQSSFFAVHVPTVVQELKGQPQLRKADLLRAIINEQLDASNGKQQVTAQTYTSQTTKTEVSPWLELTRWPRFFDGLDMTEVAPLAYLPNPRTEPGLAALGESFDRIIEQAYLSICEDRISVFDQAKINSFISDRSSKQERLIMVKLQKGTFRVYKGLWKRLLCFTYRTSLPSQKIPLLHRFTSNQLCALDKAMTLAEELLALKGAGKDD</sequence>
<reference evidence="1" key="1">
    <citation type="journal article" date="2020" name="Stud. Mycol.">
        <title>101 Dothideomycetes genomes: a test case for predicting lifestyles and emergence of pathogens.</title>
        <authorList>
            <person name="Haridas S."/>
            <person name="Albert R."/>
            <person name="Binder M."/>
            <person name="Bloem J."/>
            <person name="Labutti K."/>
            <person name="Salamov A."/>
            <person name="Andreopoulos B."/>
            <person name="Baker S."/>
            <person name="Barry K."/>
            <person name="Bills G."/>
            <person name="Bluhm B."/>
            <person name="Cannon C."/>
            <person name="Castanera R."/>
            <person name="Culley D."/>
            <person name="Daum C."/>
            <person name="Ezra D."/>
            <person name="Gonzalez J."/>
            <person name="Henrissat B."/>
            <person name="Kuo A."/>
            <person name="Liang C."/>
            <person name="Lipzen A."/>
            <person name="Lutzoni F."/>
            <person name="Magnuson J."/>
            <person name="Mondo S."/>
            <person name="Nolan M."/>
            <person name="Ohm R."/>
            <person name="Pangilinan J."/>
            <person name="Park H.-J."/>
            <person name="Ramirez L."/>
            <person name="Alfaro M."/>
            <person name="Sun H."/>
            <person name="Tritt A."/>
            <person name="Yoshinaga Y."/>
            <person name="Zwiers L.-H."/>
            <person name="Turgeon B."/>
            <person name="Goodwin S."/>
            <person name="Spatafora J."/>
            <person name="Crous P."/>
            <person name="Grigoriev I."/>
        </authorList>
    </citation>
    <scope>NUCLEOTIDE SEQUENCE</scope>
    <source>
        <strain evidence="1">CBS 175.79</strain>
    </source>
</reference>
<dbReference type="RefSeq" id="XP_033376899.1">
    <property type="nucleotide sequence ID" value="XM_033524091.1"/>
</dbReference>
<evidence type="ECO:0000313" key="2">
    <source>
        <dbReference type="EMBL" id="KAF2008560.1"/>
    </source>
</evidence>
<dbReference type="EMBL" id="ML978087">
    <property type="protein sequence ID" value="KAF2008314.1"/>
    <property type="molecule type" value="Genomic_DNA"/>
</dbReference>
<dbReference type="OrthoDB" id="3944494at2759"/>
<feature type="non-terminal residue" evidence="1">
    <location>
        <position position="368"/>
    </location>
</feature>